<feature type="region of interest" description="Disordered" evidence="1">
    <location>
        <begin position="1"/>
        <end position="37"/>
    </location>
</feature>
<name>A0A6C0DL68_9ZZZZ</name>
<evidence type="ECO:0000313" key="2">
    <source>
        <dbReference type="EMBL" id="QHT17307.1"/>
    </source>
</evidence>
<evidence type="ECO:0000256" key="1">
    <source>
        <dbReference type="SAM" id="MobiDB-lite"/>
    </source>
</evidence>
<sequence length="122" mass="13525">MNKNIAPNTNTPPPVPSQAQLGGSAQQQPPGYRLPENNTLQHASKLAIVEDKPIMLDYWTSSLDKTVLIGVKDNGEKLLVKSEEEYTSPVSKIYKVGKEYIIITENSIYLVDVEIPTKRISS</sequence>
<protein>
    <submittedName>
        <fullName evidence="2">Uncharacterized protein</fullName>
    </submittedName>
</protein>
<dbReference type="EMBL" id="MN739633">
    <property type="protein sequence ID" value="QHT17307.1"/>
    <property type="molecule type" value="Genomic_DNA"/>
</dbReference>
<feature type="compositionally biased region" description="Low complexity" evidence="1">
    <location>
        <begin position="17"/>
        <end position="31"/>
    </location>
</feature>
<organism evidence="2">
    <name type="scientific">viral metagenome</name>
    <dbReference type="NCBI Taxonomy" id="1070528"/>
    <lineage>
        <taxon>unclassified sequences</taxon>
        <taxon>metagenomes</taxon>
        <taxon>organismal metagenomes</taxon>
    </lineage>
</organism>
<accession>A0A6C0DL68</accession>
<proteinExistence type="predicted"/>
<dbReference type="AlphaFoldDB" id="A0A6C0DL68"/>
<reference evidence="2" key="1">
    <citation type="journal article" date="2020" name="Nature">
        <title>Giant virus diversity and host interactions through global metagenomics.</title>
        <authorList>
            <person name="Schulz F."/>
            <person name="Roux S."/>
            <person name="Paez-Espino D."/>
            <person name="Jungbluth S."/>
            <person name="Walsh D.A."/>
            <person name="Denef V.J."/>
            <person name="McMahon K.D."/>
            <person name="Konstantinidis K.T."/>
            <person name="Eloe-Fadrosh E.A."/>
            <person name="Kyrpides N.C."/>
            <person name="Woyke T."/>
        </authorList>
    </citation>
    <scope>NUCLEOTIDE SEQUENCE</scope>
    <source>
        <strain evidence="2">GVMAG-M-3300023174-24</strain>
    </source>
</reference>